<proteinExistence type="predicted"/>
<name>A0ABV6AUW0_9DEIO</name>
<dbReference type="RefSeq" id="WP_380005940.1">
    <property type="nucleotide sequence ID" value="NZ_JBHLYR010000013.1"/>
</dbReference>
<comment type="caution">
    <text evidence="1">The sequence shown here is derived from an EMBL/GenBank/DDBJ whole genome shotgun (WGS) entry which is preliminary data.</text>
</comment>
<dbReference type="EMBL" id="JBHLYR010000013">
    <property type="protein sequence ID" value="MFB9991225.1"/>
    <property type="molecule type" value="Genomic_DNA"/>
</dbReference>
<accession>A0ABV6AUW0</accession>
<gene>
    <name evidence="1" type="ORF">ACFFLM_04410</name>
</gene>
<sequence>MSVQAFITALKVELEASLPSYSVQAFEPIEGQLKVGTDSKFIFITTEGIESPEGVADMGASTRIRVPVLVSCVMALPDNEVLAAKILRRRLVIIQACQRVVRDFDPNVLVYLVQEQPSLIEGFYVSIVQLDVQYDLQAEEEL</sequence>
<evidence type="ECO:0000313" key="2">
    <source>
        <dbReference type="Proteomes" id="UP001589733"/>
    </source>
</evidence>
<reference evidence="1 2" key="1">
    <citation type="submission" date="2024-09" db="EMBL/GenBank/DDBJ databases">
        <authorList>
            <person name="Sun Q."/>
            <person name="Mori K."/>
        </authorList>
    </citation>
    <scope>NUCLEOTIDE SEQUENCE [LARGE SCALE GENOMIC DNA]</scope>
    <source>
        <strain evidence="1 2">JCM 13503</strain>
    </source>
</reference>
<organism evidence="1 2">
    <name type="scientific">Deinococcus oregonensis</name>
    <dbReference type="NCBI Taxonomy" id="1805970"/>
    <lineage>
        <taxon>Bacteria</taxon>
        <taxon>Thermotogati</taxon>
        <taxon>Deinococcota</taxon>
        <taxon>Deinococci</taxon>
        <taxon>Deinococcales</taxon>
        <taxon>Deinococcaceae</taxon>
        <taxon>Deinococcus</taxon>
    </lineage>
</organism>
<dbReference type="Proteomes" id="UP001589733">
    <property type="component" value="Unassembled WGS sequence"/>
</dbReference>
<keyword evidence="2" id="KW-1185">Reference proteome</keyword>
<protein>
    <submittedName>
        <fullName evidence="1">Uncharacterized protein</fullName>
    </submittedName>
</protein>
<evidence type="ECO:0000313" key="1">
    <source>
        <dbReference type="EMBL" id="MFB9991225.1"/>
    </source>
</evidence>